<dbReference type="InterPro" id="IPR002508">
    <property type="entry name" value="MurNAc-LAA_cat"/>
</dbReference>
<dbReference type="EMBL" id="JAUSUN010000007">
    <property type="protein sequence ID" value="MDQ0413421.1"/>
    <property type="molecule type" value="Genomic_DNA"/>
</dbReference>
<reference evidence="3 4" key="1">
    <citation type="submission" date="2023-07" db="EMBL/GenBank/DDBJ databases">
        <title>Genomic Encyclopedia of Type Strains, Phase IV (KMG-IV): sequencing the most valuable type-strain genomes for metagenomic binning, comparative biology and taxonomic classification.</title>
        <authorList>
            <person name="Goeker M."/>
        </authorList>
    </citation>
    <scope>NUCLEOTIDE SEQUENCE [LARGE SCALE GENOMIC DNA]</scope>
    <source>
        <strain evidence="3 4">DSM 19598</strain>
    </source>
</reference>
<name>A0ABU0FU22_9BACI</name>
<feature type="domain" description="SPOR" evidence="2">
    <location>
        <begin position="186"/>
        <end position="222"/>
    </location>
</feature>
<dbReference type="SMART" id="SM00646">
    <property type="entry name" value="Ami_3"/>
    <property type="match status" value="1"/>
</dbReference>
<keyword evidence="1 3" id="KW-0378">Hydrolase</keyword>
<sequence>MKIMLDAGHGYNTSGKQSPDGLREYEFNRAVANYAKLLLENYKNVTVYFSHSDQRDVLLTARTDKANNLNVDVFVSIHANAFGSGAWNDVGGLETYVYLSRPPEAIQLAQKIQHNLVLATGLENRGVKTADFHVLRETKMDAVLVECGFMTNRREAGLLRTETYRKAVAEGIVQALTEQFKLQRKDNAPKVFKVQAGAFERERNAKQLAARLKSAGFDAYIE</sequence>
<dbReference type="PANTHER" id="PTHR30404">
    <property type="entry name" value="N-ACETYLMURAMOYL-L-ALANINE AMIDASE"/>
    <property type="match status" value="1"/>
</dbReference>
<evidence type="ECO:0000313" key="4">
    <source>
        <dbReference type="Proteomes" id="UP001242313"/>
    </source>
</evidence>
<dbReference type="GO" id="GO:0008745">
    <property type="term" value="F:N-acetylmuramoyl-L-alanine amidase activity"/>
    <property type="evidence" value="ECO:0007669"/>
    <property type="project" value="UniProtKB-EC"/>
</dbReference>
<dbReference type="CDD" id="cd02696">
    <property type="entry name" value="MurNAc-LAA"/>
    <property type="match status" value="1"/>
</dbReference>
<evidence type="ECO:0000259" key="2">
    <source>
        <dbReference type="PROSITE" id="PS51724"/>
    </source>
</evidence>
<dbReference type="Pfam" id="PF01520">
    <property type="entry name" value="Amidase_3"/>
    <property type="match status" value="1"/>
</dbReference>
<dbReference type="PANTHER" id="PTHR30404:SF0">
    <property type="entry name" value="N-ACETYLMURAMOYL-L-ALANINE AMIDASE AMIC"/>
    <property type="match status" value="1"/>
</dbReference>
<dbReference type="InterPro" id="IPR036680">
    <property type="entry name" value="SPOR-like_sf"/>
</dbReference>
<dbReference type="EC" id="3.5.1.28" evidence="3"/>
<accession>A0ABU0FU22</accession>
<protein>
    <submittedName>
        <fullName evidence="3">N-acetylmuramoyl-L-alanine amidase</fullName>
        <ecNumber evidence="3">3.5.1.28</ecNumber>
    </submittedName>
</protein>
<evidence type="ECO:0000313" key="3">
    <source>
        <dbReference type="EMBL" id="MDQ0413421.1"/>
    </source>
</evidence>
<dbReference type="PROSITE" id="PS51724">
    <property type="entry name" value="SPOR"/>
    <property type="match status" value="1"/>
</dbReference>
<dbReference type="Proteomes" id="UP001242313">
    <property type="component" value="Unassembled WGS sequence"/>
</dbReference>
<dbReference type="Gene3D" id="3.40.630.40">
    <property type="entry name" value="Zn-dependent exopeptidases"/>
    <property type="match status" value="1"/>
</dbReference>
<proteinExistence type="predicted"/>
<gene>
    <name evidence="3" type="ORF">J2S25_001624</name>
</gene>
<dbReference type="Gene3D" id="3.30.70.1070">
    <property type="entry name" value="Sporulation related repeat"/>
    <property type="match status" value="1"/>
</dbReference>
<comment type="caution">
    <text evidence="3">The sequence shown here is derived from an EMBL/GenBank/DDBJ whole genome shotgun (WGS) entry which is preliminary data.</text>
</comment>
<organism evidence="3 4">
    <name type="scientific">Mesobacillus stamsii</name>
    <dbReference type="NCBI Taxonomy" id="225347"/>
    <lineage>
        <taxon>Bacteria</taxon>
        <taxon>Bacillati</taxon>
        <taxon>Bacillota</taxon>
        <taxon>Bacilli</taxon>
        <taxon>Bacillales</taxon>
        <taxon>Bacillaceae</taxon>
        <taxon>Mesobacillus</taxon>
    </lineage>
</organism>
<dbReference type="InterPro" id="IPR050695">
    <property type="entry name" value="N-acetylmuramoyl_amidase_3"/>
</dbReference>
<dbReference type="InterPro" id="IPR007730">
    <property type="entry name" value="SPOR-like_dom"/>
</dbReference>
<keyword evidence="4" id="KW-1185">Reference proteome</keyword>
<dbReference type="Pfam" id="PF05036">
    <property type="entry name" value="SPOR"/>
    <property type="match status" value="1"/>
</dbReference>
<evidence type="ECO:0000256" key="1">
    <source>
        <dbReference type="ARBA" id="ARBA00022801"/>
    </source>
</evidence>
<dbReference type="SUPFAM" id="SSF110997">
    <property type="entry name" value="Sporulation related repeat"/>
    <property type="match status" value="1"/>
</dbReference>
<dbReference type="SUPFAM" id="SSF53187">
    <property type="entry name" value="Zn-dependent exopeptidases"/>
    <property type="match status" value="1"/>
</dbReference>